<gene>
    <name evidence="2" type="ORF">WHR41_04294</name>
</gene>
<reference evidence="2 3" key="1">
    <citation type="journal article" date="2020" name="Microbiol. Resour. Announc.">
        <title>Draft Genome Sequence of a Cladosporium Species Isolated from the Mesophotic Ascidian Didemnum maculosum.</title>
        <authorList>
            <person name="Gioti A."/>
            <person name="Siaperas R."/>
            <person name="Nikolaivits E."/>
            <person name="Le Goff G."/>
            <person name="Ouazzani J."/>
            <person name="Kotoulas G."/>
            <person name="Topakas E."/>
        </authorList>
    </citation>
    <scope>NUCLEOTIDE SEQUENCE [LARGE SCALE GENOMIC DNA]</scope>
    <source>
        <strain evidence="2 3">TM138-S3</strain>
    </source>
</reference>
<dbReference type="Proteomes" id="UP000803884">
    <property type="component" value="Unassembled WGS sequence"/>
</dbReference>
<evidence type="ECO:0000313" key="2">
    <source>
        <dbReference type="EMBL" id="KAL1587224.1"/>
    </source>
</evidence>
<proteinExistence type="predicted"/>
<protein>
    <submittedName>
        <fullName evidence="2">Uncharacterized protein</fullName>
    </submittedName>
</protein>
<organism evidence="2 3">
    <name type="scientific">Cladosporium halotolerans</name>
    <dbReference type="NCBI Taxonomy" id="1052096"/>
    <lineage>
        <taxon>Eukaryota</taxon>
        <taxon>Fungi</taxon>
        <taxon>Dikarya</taxon>
        <taxon>Ascomycota</taxon>
        <taxon>Pezizomycotina</taxon>
        <taxon>Dothideomycetes</taxon>
        <taxon>Dothideomycetidae</taxon>
        <taxon>Cladosporiales</taxon>
        <taxon>Cladosporiaceae</taxon>
        <taxon>Cladosporium</taxon>
    </lineage>
</organism>
<evidence type="ECO:0000256" key="1">
    <source>
        <dbReference type="SAM" id="MobiDB-lite"/>
    </source>
</evidence>
<dbReference type="GeneID" id="96005738"/>
<sequence>MVRVDRDETDATAEINEAEAKGEFGSMSQEAPSQTVRMTARRRKRVVREWLRMSRQLRRARLWLRGPQGGQEMACMMGIKNQATQSPTPRIRRIERRIRLRMERVSGRTEGPLMTLAPDP</sequence>
<keyword evidence="3" id="KW-1185">Reference proteome</keyword>
<feature type="compositionally biased region" description="Polar residues" evidence="1">
    <location>
        <begin position="26"/>
        <end position="35"/>
    </location>
</feature>
<comment type="caution">
    <text evidence="2">The sequence shown here is derived from an EMBL/GenBank/DDBJ whole genome shotgun (WGS) entry which is preliminary data.</text>
</comment>
<dbReference type="AlphaFoldDB" id="A0AB34KVQ5"/>
<accession>A0AB34KVQ5</accession>
<evidence type="ECO:0000313" key="3">
    <source>
        <dbReference type="Proteomes" id="UP000803884"/>
    </source>
</evidence>
<dbReference type="RefSeq" id="XP_069230329.1">
    <property type="nucleotide sequence ID" value="XM_069372900.1"/>
</dbReference>
<feature type="region of interest" description="Disordered" evidence="1">
    <location>
        <begin position="1"/>
        <end position="40"/>
    </location>
</feature>
<name>A0AB34KVQ5_9PEZI</name>
<dbReference type="EMBL" id="JAAQHG020000011">
    <property type="protein sequence ID" value="KAL1587224.1"/>
    <property type="molecule type" value="Genomic_DNA"/>
</dbReference>